<sequence>MDSAVSGDARRRRRLTAGIKESLRELNIQLSLLNHRVGARVDLRDVDLDCLDLIGRHGPLGPTTLARRAGLHPATITGILDRLQRGGWIVRERDPADRRAVLVRALEDRNTELFRLYAGMNAAMDALCGGYDETELEVIESFLRRTAAAGRAATDELGSD</sequence>
<protein>
    <submittedName>
        <fullName evidence="2">DNA-binding MarR family transcriptional regulator</fullName>
    </submittedName>
</protein>
<comment type="caution">
    <text evidence="2">The sequence shown here is derived from an EMBL/GenBank/DDBJ whole genome shotgun (WGS) entry which is preliminary data.</text>
</comment>
<feature type="domain" description="HTH marR-type" evidence="1">
    <location>
        <begin position="12"/>
        <end position="148"/>
    </location>
</feature>
<dbReference type="Proteomes" id="UP001229651">
    <property type="component" value="Unassembled WGS sequence"/>
</dbReference>
<name>A0ABU0EXC3_9PSEU</name>
<dbReference type="GO" id="GO:0003677">
    <property type="term" value="F:DNA binding"/>
    <property type="evidence" value="ECO:0007669"/>
    <property type="project" value="UniProtKB-KW"/>
</dbReference>
<dbReference type="PANTHER" id="PTHR33164:SF106">
    <property type="entry name" value="TRANSCRIPTIONAL REGULATORY PROTEIN"/>
    <property type="match status" value="1"/>
</dbReference>
<dbReference type="RefSeq" id="WP_306993274.1">
    <property type="nucleotide sequence ID" value="NZ_JAUSUT010000001.1"/>
</dbReference>
<dbReference type="PANTHER" id="PTHR33164">
    <property type="entry name" value="TRANSCRIPTIONAL REGULATOR, MARR FAMILY"/>
    <property type="match status" value="1"/>
</dbReference>
<evidence type="ECO:0000259" key="1">
    <source>
        <dbReference type="PROSITE" id="PS50995"/>
    </source>
</evidence>
<reference evidence="2 3" key="1">
    <citation type="submission" date="2023-07" db="EMBL/GenBank/DDBJ databases">
        <title>Sequencing the genomes of 1000 actinobacteria strains.</title>
        <authorList>
            <person name="Klenk H.-P."/>
        </authorList>
    </citation>
    <scope>NUCLEOTIDE SEQUENCE [LARGE SCALE GENOMIC DNA]</scope>
    <source>
        <strain evidence="2 3">DSM 45805</strain>
    </source>
</reference>
<organism evidence="2 3">
    <name type="scientific">Amycolatopsis thermophila</name>
    <dbReference type="NCBI Taxonomy" id="206084"/>
    <lineage>
        <taxon>Bacteria</taxon>
        <taxon>Bacillati</taxon>
        <taxon>Actinomycetota</taxon>
        <taxon>Actinomycetes</taxon>
        <taxon>Pseudonocardiales</taxon>
        <taxon>Pseudonocardiaceae</taxon>
        <taxon>Amycolatopsis</taxon>
    </lineage>
</organism>
<gene>
    <name evidence="2" type="ORF">FB470_003757</name>
</gene>
<dbReference type="SMART" id="SM00347">
    <property type="entry name" value="HTH_MARR"/>
    <property type="match status" value="1"/>
</dbReference>
<dbReference type="InterPro" id="IPR036390">
    <property type="entry name" value="WH_DNA-bd_sf"/>
</dbReference>
<dbReference type="Gene3D" id="1.10.10.10">
    <property type="entry name" value="Winged helix-like DNA-binding domain superfamily/Winged helix DNA-binding domain"/>
    <property type="match status" value="1"/>
</dbReference>
<dbReference type="Pfam" id="PF01047">
    <property type="entry name" value="MarR"/>
    <property type="match status" value="1"/>
</dbReference>
<dbReference type="InterPro" id="IPR036388">
    <property type="entry name" value="WH-like_DNA-bd_sf"/>
</dbReference>
<proteinExistence type="predicted"/>
<dbReference type="EMBL" id="JAUSUT010000001">
    <property type="protein sequence ID" value="MDQ0379763.1"/>
    <property type="molecule type" value="Genomic_DNA"/>
</dbReference>
<dbReference type="InterPro" id="IPR039422">
    <property type="entry name" value="MarR/SlyA-like"/>
</dbReference>
<dbReference type="SUPFAM" id="SSF46785">
    <property type="entry name" value="Winged helix' DNA-binding domain"/>
    <property type="match status" value="1"/>
</dbReference>
<dbReference type="PRINTS" id="PR00598">
    <property type="entry name" value="HTHMARR"/>
</dbReference>
<accession>A0ABU0EXC3</accession>
<keyword evidence="2" id="KW-0238">DNA-binding</keyword>
<dbReference type="InterPro" id="IPR000835">
    <property type="entry name" value="HTH_MarR-typ"/>
</dbReference>
<evidence type="ECO:0000313" key="2">
    <source>
        <dbReference type="EMBL" id="MDQ0379763.1"/>
    </source>
</evidence>
<evidence type="ECO:0000313" key="3">
    <source>
        <dbReference type="Proteomes" id="UP001229651"/>
    </source>
</evidence>
<dbReference type="PROSITE" id="PS50995">
    <property type="entry name" value="HTH_MARR_2"/>
    <property type="match status" value="1"/>
</dbReference>
<keyword evidence="3" id="KW-1185">Reference proteome</keyword>